<reference evidence="1 2" key="1">
    <citation type="journal article" date="2005" name="J. Gen. Virol.">
        <title>Complete comparative genomic analysis of two field isolates of Mamestra configurata nucleopolyhedrovirus-A.</title>
        <authorList>
            <person name="Li L."/>
            <person name="Li Q."/>
            <person name="Willis L.G."/>
            <person name="Erlandson M."/>
            <person name="Theilmann D.A."/>
            <person name="Donly C."/>
        </authorList>
    </citation>
    <scope>NUCLEOTIDE SEQUENCE [LARGE SCALE GENOMIC DNA]</scope>
    <source>
        <strain evidence="1">90/4</strain>
    </source>
</reference>
<dbReference type="Proteomes" id="UP000235290">
    <property type="component" value="Segment"/>
</dbReference>
<dbReference type="EMBL" id="AF539999">
    <property type="protein sequence ID" value="AAQ11082.1"/>
    <property type="molecule type" value="Genomic_DNA"/>
</dbReference>
<organism evidence="1 2">
    <name type="scientific">Mamestra configurata nucleopolyhedrovirus</name>
    <name type="common">MacoNPV</name>
    <dbReference type="NCBI Taxonomy" id="207830"/>
    <lineage>
        <taxon>Viruses</taxon>
        <taxon>Viruses incertae sedis</taxon>
        <taxon>Naldaviricetes</taxon>
        <taxon>Lefavirales</taxon>
        <taxon>Baculoviridae</taxon>
        <taxon>Alphabaculovirus</taxon>
        <taxon>Alphabaculovirus maconfiguratae</taxon>
    </lineage>
</organism>
<organismHost>
    <name type="scientific">Mamestra configurata</name>
    <name type="common">bertha armyworm</name>
    <dbReference type="NCBI Taxonomy" id="174822"/>
</organismHost>
<evidence type="ECO:0000313" key="1">
    <source>
        <dbReference type="EMBL" id="AAQ11082.1"/>
    </source>
</evidence>
<evidence type="ECO:0000313" key="2">
    <source>
        <dbReference type="Proteomes" id="UP000235290"/>
    </source>
</evidence>
<sequence>MITFNLYFNKYIKKNLFKFYLHFYKMSTYKDCLDNAQKCNVVKRVIKREIKGDLHKIDTALSLKRDFYLNRYDRTTKMNTLNNDHRRCPSLYEAEAINDSKHYYRTKDCVKRCVRCKGALLSALDINKTICSLCRNDRDAVGQQR</sequence>
<name>Q71AE9_NPVMC</name>
<protein>
    <submittedName>
        <fullName evidence="1">Uncharacterized protein</fullName>
    </submittedName>
</protein>
<accession>Q71AE9</accession>
<proteinExistence type="predicted"/>